<dbReference type="PROSITE" id="PS50113">
    <property type="entry name" value="PAC"/>
    <property type="match status" value="1"/>
</dbReference>
<reference evidence="4 5" key="1">
    <citation type="submission" date="2016-05" db="EMBL/GenBank/DDBJ databases">
        <title>Microbial solvent formation.</title>
        <authorList>
            <person name="Poehlein A."/>
            <person name="Montoya Solano J.D."/>
            <person name="Flitsch S."/>
            <person name="Krabben P."/>
            <person name="Duerre P."/>
            <person name="Daniel R."/>
        </authorList>
    </citation>
    <scope>NUCLEOTIDE SEQUENCE [LARGE SCALE GENOMIC DNA]</scope>
    <source>
        <strain evidence="4 5">L1-8</strain>
    </source>
</reference>
<evidence type="ECO:0000259" key="2">
    <source>
        <dbReference type="PROSITE" id="PS50112"/>
    </source>
</evidence>
<dbReference type="InterPro" id="IPR000700">
    <property type="entry name" value="PAS-assoc_C"/>
</dbReference>
<proteinExistence type="predicted"/>
<dbReference type="PANTHER" id="PTHR35807">
    <property type="entry name" value="TRANSCRIPTIONAL REGULATOR REDD-RELATED"/>
    <property type="match status" value="1"/>
</dbReference>
<dbReference type="Gene3D" id="3.30.450.20">
    <property type="entry name" value="PAS domain"/>
    <property type="match status" value="1"/>
</dbReference>
<dbReference type="PANTHER" id="PTHR35807:SF2">
    <property type="entry name" value="TRANSCRIPTIONAL ACTIVATOR DOMAIN"/>
    <property type="match status" value="1"/>
</dbReference>
<dbReference type="STRING" id="169679.CSACC_42320"/>
<dbReference type="SUPFAM" id="SSF46894">
    <property type="entry name" value="C-terminal effector domain of the bipartite response regulators"/>
    <property type="match status" value="1"/>
</dbReference>
<dbReference type="InterPro" id="IPR005158">
    <property type="entry name" value="BTAD"/>
</dbReference>
<dbReference type="Pfam" id="PF03704">
    <property type="entry name" value="BTAD"/>
    <property type="match status" value="1"/>
</dbReference>
<dbReference type="SUPFAM" id="SSF55785">
    <property type="entry name" value="PYP-like sensor domain (PAS domain)"/>
    <property type="match status" value="1"/>
</dbReference>
<dbReference type="GO" id="GO:0003677">
    <property type="term" value="F:DNA binding"/>
    <property type="evidence" value="ECO:0007669"/>
    <property type="project" value="InterPro"/>
</dbReference>
<sequence>MNNLSDTDQSLQLLEKYKLLVENAVECIWLFNLQTMSFKYISPSITNLRGLTVEEAMNEKIEDSLTPESIKKIKKFHIDRLCKFMSGDRSENVVSNIDEYNQYCKDGTIKTIEISTKFIIDKDTNTIDILGVSRDITKRKKSERRLINELKDQKFILEDLLNEIQGNFSTSKCRIYYFKKFLVYGANSNDAVKWRTSKSQELFAYLLKNTGIDVPKWVICEVLWPEYNIEKINNLLHTTIYKMKKVLTSIGLKFNLKFRNGCYCLIVDDAYVDIIEFDSIVSSKLKLAKNTVHKYEKAFSLYKNAYLEENDYIWSLPKRETYYKKFCKLATSLVQYYSKINDYTSAERIILTVLEKSPLDEYAHEALLKLYLNNNNYVKFVNHYNYMKDLFETELGIQPNDSIQSLYHSMLSDY</sequence>
<dbReference type="InterPro" id="IPR051677">
    <property type="entry name" value="AfsR-DnrI-RedD_regulator"/>
</dbReference>
<accession>A0A1S8NJL4</accession>
<dbReference type="RefSeq" id="WP_077864269.1">
    <property type="nucleotide sequence ID" value="NZ_LZYZ01000001.1"/>
</dbReference>
<comment type="caution">
    <text evidence="4">The sequence shown here is derived from an EMBL/GenBank/DDBJ whole genome shotgun (WGS) entry which is preliminary data.</text>
</comment>
<keyword evidence="1" id="KW-0175">Coiled coil</keyword>
<evidence type="ECO:0000313" key="4">
    <source>
        <dbReference type="EMBL" id="OOM16573.1"/>
    </source>
</evidence>
<dbReference type="InterPro" id="IPR000014">
    <property type="entry name" value="PAS"/>
</dbReference>
<evidence type="ECO:0000259" key="3">
    <source>
        <dbReference type="PROSITE" id="PS50113"/>
    </source>
</evidence>
<dbReference type="SUPFAM" id="SSF48452">
    <property type="entry name" value="TPR-like"/>
    <property type="match status" value="1"/>
</dbReference>
<evidence type="ECO:0000313" key="5">
    <source>
        <dbReference type="Proteomes" id="UP000191154"/>
    </source>
</evidence>
<dbReference type="InterPro" id="IPR016032">
    <property type="entry name" value="Sig_transdc_resp-reg_C-effctor"/>
</dbReference>
<protein>
    <submittedName>
        <fullName evidence="4">Bacterial transcriptional activator domain protein</fullName>
    </submittedName>
</protein>
<dbReference type="Gene3D" id="1.10.10.10">
    <property type="entry name" value="Winged helix-like DNA-binding domain superfamily/Winged helix DNA-binding domain"/>
    <property type="match status" value="1"/>
</dbReference>
<dbReference type="SMART" id="SM01043">
    <property type="entry name" value="BTAD"/>
    <property type="match status" value="1"/>
</dbReference>
<dbReference type="AlphaFoldDB" id="A0A1S8NJL4"/>
<dbReference type="InterPro" id="IPR036388">
    <property type="entry name" value="WH-like_DNA-bd_sf"/>
</dbReference>
<dbReference type="PROSITE" id="PS50112">
    <property type="entry name" value="PAS"/>
    <property type="match status" value="1"/>
</dbReference>
<dbReference type="InterPro" id="IPR035965">
    <property type="entry name" value="PAS-like_dom_sf"/>
</dbReference>
<feature type="domain" description="PAS" evidence="2">
    <location>
        <begin position="13"/>
        <end position="88"/>
    </location>
</feature>
<gene>
    <name evidence="4" type="ORF">CLOSAC_08440</name>
</gene>
<feature type="coiled-coil region" evidence="1">
    <location>
        <begin position="133"/>
        <end position="167"/>
    </location>
</feature>
<dbReference type="GO" id="GO:0006355">
    <property type="term" value="P:regulation of DNA-templated transcription"/>
    <property type="evidence" value="ECO:0007669"/>
    <property type="project" value="InterPro"/>
</dbReference>
<organism evidence="4 5">
    <name type="scientific">Clostridium saccharobutylicum</name>
    <dbReference type="NCBI Taxonomy" id="169679"/>
    <lineage>
        <taxon>Bacteria</taxon>
        <taxon>Bacillati</taxon>
        <taxon>Bacillota</taxon>
        <taxon>Clostridia</taxon>
        <taxon>Eubacteriales</taxon>
        <taxon>Clostridiaceae</taxon>
        <taxon>Clostridium</taxon>
    </lineage>
</organism>
<dbReference type="EMBL" id="LZYZ01000001">
    <property type="protein sequence ID" value="OOM16573.1"/>
    <property type="molecule type" value="Genomic_DNA"/>
</dbReference>
<name>A0A1S8NJL4_CLOSA</name>
<evidence type="ECO:0000256" key="1">
    <source>
        <dbReference type="SAM" id="Coils"/>
    </source>
</evidence>
<dbReference type="InterPro" id="IPR011990">
    <property type="entry name" value="TPR-like_helical_dom_sf"/>
</dbReference>
<dbReference type="NCBIfam" id="TIGR00229">
    <property type="entry name" value="sensory_box"/>
    <property type="match status" value="1"/>
</dbReference>
<dbReference type="CDD" id="cd00130">
    <property type="entry name" value="PAS"/>
    <property type="match status" value="1"/>
</dbReference>
<feature type="domain" description="PAC" evidence="3">
    <location>
        <begin position="96"/>
        <end position="148"/>
    </location>
</feature>
<dbReference type="Proteomes" id="UP000191154">
    <property type="component" value="Unassembled WGS sequence"/>
</dbReference>
<dbReference type="Gene3D" id="1.25.40.10">
    <property type="entry name" value="Tetratricopeptide repeat domain"/>
    <property type="match status" value="1"/>
</dbReference>